<feature type="coiled-coil region" evidence="5">
    <location>
        <begin position="10"/>
        <end position="37"/>
    </location>
</feature>
<feature type="non-terminal residue" evidence="11">
    <location>
        <position position="913"/>
    </location>
</feature>
<evidence type="ECO:0000256" key="1">
    <source>
        <dbReference type="ARBA" id="ARBA00022737"/>
    </source>
</evidence>
<keyword evidence="12" id="KW-1185">Reference proteome</keyword>
<dbReference type="InterPro" id="IPR042197">
    <property type="entry name" value="Apaf_helical"/>
</dbReference>
<keyword evidence="2" id="KW-0547">Nucleotide-binding</keyword>
<dbReference type="InterPro" id="IPR058922">
    <property type="entry name" value="WHD_DRP"/>
</dbReference>
<dbReference type="PRINTS" id="PR00364">
    <property type="entry name" value="DISEASERSIST"/>
</dbReference>
<keyword evidence="4" id="KW-0067">ATP-binding</keyword>
<dbReference type="InterPro" id="IPR027417">
    <property type="entry name" value="P-loop_NTPase"/>
</dbReference>
<evidence type="ECO:0000259" key="7">
    <source>
        <dbReference type="Pfam" id="PF00931"/>
    </source>
</evidence>
<dbReference type="Pfam" id="PF23598">
    <property type="entry name" value="LRR_14"/>
    <property type="match status" value="1"/>
</dbReference>
<evidence type="ECO:0000256" key="6">
    <source>
        <dbReference type="SAM" id="MobiDB-lite"/>
    </source>
</evidence>
<dbReference type="Pfam" id="PF23559">
    <property type="entry name" value="WHD_DRP"/>
    <property type="match status" value="1"/>
</dbReference>
<evidence type="ECO:0008006" key="13">
    <source>
        <dbReference type="Google" id="ProtNLM"/>
    </source>
</evidence>
<dbReference type="Gene3D" id="3.40.50.300">
    <property type="entry name" value="P-loop containing nucleotide triphosphate hydrolases"/>
    <property type="match status" value="1"/>
</dbReference>
<feature type="domain" description="Disease resistance R13L4/SHOC-2-like LRR" evidence="10">
    <location>
        <begin position="556"/>
        <end position="827"/>
    </location>
</feature>
<evidence type="ECO:0000256" key="2">
    <source>
        <dbReference type="ARBA" id="ARBA00022741"/>
    </source>
</evidence>
<feature type="domain" description="Disease resistance protein winged helix" evidence="9">
    <location>
        <begin position="422"/>
        <end position="492"/>
    </location>
</feature>
<proteinExistence type="predicted"/>
<dbReference type="Gene3D" id="1.10.8.430">
    <property type="entry name" value="Helical domain of apoptotic protease-activating factors"/>
    <property type="match status" value="1"/>
</dbReference>
<dbReference type="InterPro" id="IPR002182">
    <property type="entry name" value="NB-ARC"/>
</dbReference>
<feature type="domain" description="Disease resistance N-terminal" evidence="8">
    <location>
        <begin position="6"/>
        <end position="91"/>
    </location>
</feature>
<evidence type="ECO:0000259" key="8">
    <source>
        <dbReference type="Pfam" id="PF18052"/>
    </source>
</evidence>
<keyword evidence="1" id="KW-0677">Repeat</keyword>
<dbReference type="SUPFAM" id="SSF52540">
    <property type="entry name" value="P-loop containing nucleoside triphosphate hydrolases"/>
    <property type="match status" value="1"/>
</dbReference>
<dbReference type="PANTHER" id="PTHR36766:SF40">
    <property type="entry name" value="DISEASE RESISTANCE PROTEIN RGA3"/>
    <property type="match status" value="1"/>
</dbReference>
<evidence type="ECO:0000259" key="9">
    <source>
        <dbReference type="Pfam" id="PF23559"/>
    </source>
</evidence>
<sequence>MADTLLSFGVERLLNLLVRESERFQGAEEQLNGLKSDVEMLKCFLEDADVKKHTSAMVRNTIKDIKEIVLDAEDTVETFILEKKLGNTNRTRKFSCGMFERRRLAFDMAAISKRISKAIRDMQSFGVQHVIVNERHMPLQEVQRKTRQTFSSVNEEDPLVGLEKNIDILVGYLVEEDSNQVISITGMGGIGKTTLARKVFNHKTTKSHFPRLAWVCVSQLFERKCVWQMILRQLRPECEVSKMMEDELQEKLVGVLETQKALIVIDDIWREGDWDLIKDVFLPKKGWKVLLTSRNEEVALHADKQCVNFKPECLTFEESWDLLQMIAFPIKDTDEFKIDEEMEEMGKDMIKHCGGLPLALKVLGGLLGKKPTLHEWKRIYEDIKAHIVGGASFSDRNISSVYHFRRAASLFEALFPLLKAHFPEDYQISVENLSYYWAAEGIKRPMYSDGASIREVADEYIEELVKRNMIISKRDVKTLRFETCQLHDMMSEVCLRKAEEEIFLGISTGNSKSPCKSRRLAVHWLDEIFIPETLVKNRRLRTLLFIKSGVWYETDLSFTRLKLMRVLDVSCVIFLGWKVPSSIGKLIHLRYLSLKDAFVTHLPSSMRNLKQLLYMNLCVNSSFSLYMPNFLKELRELTYLCLPRKIQKKVKMELANLVKLETLENFPTEHGNVRDLQGMTRLMTLSIYIGGKGKIKHLEKLTIYNNILYTHTDDEEDGLVWDFVHLKQLELNIYTPKLPDETHFPAHLTTISLTMCRLKEDPMPILEKLLHLKEVRLGDRSFCGSRMVCSMGGFPQLQKLSMTKLKEWEMWIVEEGSMPLLLFLDIDCCERLEEWILEEGSMPILRILDIICCDKLELPDGLQFITSLAYGRGMGKKIFERRRRLLQNPTHPLSKVNQSRPQSAAEGGSQQLQ</sequence>
<evidence type="ECO:0000256" key="3">
    <source>
        <dbReference type="ARBA" id="ARBA00022821"/>
    </source>
</evidence>
<reference evidence="11 12" key="1">
    <citation type="submission" date="2021-05" db="EMBL/GenBank/DDBJ databases">
        <title>Genome Assembly of Synthetic Allotetraploid Brassica napus Reveals Homoeologous Exchanges between Subgenomes.</title>
        <authorList>
            <person name="Davis J.T."/>
        </authorList>
    </citation>
    <scope>NUCLEOTIDE SEQUENCE [LARGE SCALE GENOMIC DNA]</scope>
    <source>
        <strain evidence="12">cv. Da-Ae</strain>
        <tissue evidence="11">Seedling</tissue>
    </source>
</reference>
<dbReference type="InterPro" id="IPR038005">
    <property type="entry name" value="RX-like_CC"/>
</dbReference>
<gene>
    <name evidence="11" type="ORF">HID58_085924</name>
</gene>
<dbReference type="InterPro" id="IPR036388">
    <property type="entry name" value="WH-like_DNA-bd_sf"/>
</dbReference>
<dbReference type="PANTHER" id="PTHR36766">
    <property type="entry name" value="PLANT BROAD-SPECTRUM MILDEW RESISTANCE PROTEIN RPW8"/>
    <property type="match status" value="1"/>
</dbReference>
<comment type="caution">
    <text evidence="11">The sequence shown here is derived from an EMBL/GenBank/DDBJ whole genome shotgun (WGS) entry which is preliminary data.</text>
</comment>
<feature type="domain" description="NB-ARC" evidence="7">
    <location>
        <begin position="163"/>
        <end position="331"/>
    </location>
</feature>
<dbReference type="InterPro" id="IPR055414">
    <property type="entry name" value="LRR_R13L4/SHOC2-like"/>
</dbReference>
<feature type="region of interest" description="Disordered" evidence="6">
    <location>
        <begin position="890"/>
        <end position="913"/>
    </location>
</feature>
<dbReference type="CDD" id="cd14798">
    <property type="entry name" value="RX-CC_like"/>
    <property type="match status" value="1"/>
</dbReference>
<dbReference type="Gene3D" id="3.80.10.10">
    <property type="entry name" value="Ribonuclease Inhibitor"/>
    <property type="match status" value="1"/>
</dbReference>
<evidence type="ECO:0000256" key="5">
    <source>
        <dbReference type="SAM" id="Coils"/>
    </source>
</evidence>
<dbReference type="SUPFAM" id="SSF52058">
    <property type="entry name" value="L domain-like"/>
    <property type="match status" value="1"/>
</dbReference>
<dbReference type="Pfam" id="PF00931">
    <property type="entry name" value="NB-ARC"/>
    <property type="match status" value="1"/>
</dbReference>
<accession>A0ABQ7XNX6</accession>
<keyword evidence="3" id="KW-0611">Plant defense</keyword>
<organism evidence="11 12">
    <name type="scientific">Brassica napus</name>
    <name type="common">Rape</name>
    <dbReference type="NCBI Taxonomy" id="3708"/>
    <lineage>
        <taxon>Eukaryota</taxon>
        <taxon>Viridiplantae</taxon>
        <taxon>Streptophyta</taxon>
        <taxon>Embryophyta</taxon>
        <taxon>Tracheophyta</taxon>
        <taxon>Spermatophyta</taxon>
        <taxon>Magnoliopsida</taxon>
        <taxon>eudicotyledons</taxon>
        <taxon>Gunneridae</taxon>
        <taxon>Pentapetalae</taxon>
        <taxon>rosids</taxon>
        <taxon>malvids</taxon>
        <taxon>Brassicales</taxon>
        <taxon>Brassicaceae</taxon>
        <taxon>Brassiceae</taxon>
        <taxon>Brassica</taxon>
    </lineage>
</organism>
<dbReference type="InterPro" id="IPR032675">
    <property type="entry name" value="LRR_dom_sf"/>
</dbReference>
<dbReference type="Gene3D" id="1.10.10.10">
    <property type="entry name" value="Winged helix-like DNA-binding domain superfamily/Winged helix DNA-binding domain"/>
    <property type="match status" value="1"/>
</dbReference>
<evidence type="ECO:0000313" key="12">
    <source>
        <dbReference type="Proteomes" id="UP000824890"/>
    </source>
</evidence>
<evidence type="ECO:0000259" key="10">
    <source>
        <dbReference type="Pfam" id="PF23598"/>
    </source>
</evidence>
<protein>
    <recommendedName>
        <fullName evidence="13">Disease resistance protein</fullName>
    </recommendedName>
</protein>
<dbReference type="Pfam" id="PF18052">
    <property type="entry name" value="Rx_N"/>
    <property type="match status" value="1"/>
</dbReference>
<evidence type="ECO:0000256" key="4">
    <source>
        <dbReference type="ARBA" id="ARBA00022840"/>
    </source>
</evidence>
<dbReference type="EMBL" id="JAGKQM010000019">
    <property type="protein sequence ID" value="KAH0857663.1"/>
    <property type="molecule type" value="Genomic_DNA"/>
</dbReference>
<name>A0ABQ7XNX6_BRANA</name>
<dbReference type="Gene3D" id="1.20.5.4130">
    <property type="match status" value="1"/>
</dbReference>
<dbReference type="Proteomes" id="UP000824890">
    <property type="component" value="Unassembled WGS sequence"/>
</dbReference>
<keyword evidence="5" id="KW-0175">Coiled coil</keyword>
<evidence type="ECO:0000313" key="11">
    <source>
        <dbReference type="EMBL" id="KAH0857663.1"/>
    </source>
</evidence>
<dbReference type="InterPro" id="IPR041118">
    <property type="entry name" value="Rx_N"/>
</dbReference>